<dbReference type="SUPFAM" id="SSF53850">
    <property type="entry name" value="Periplasmic binding protein-like II"/>
    <property type="match status" value="1"/>
</dbReference>
<accession>A0ABT8BY12</accession>
<evidence type="ECO:0000259" key="2">
    <source>
        <dbReference type="SMART" id="SM00062"/>
    </source>
</evidence>
<dbReference type="Gene3D" id="3.40.190.10">
    <property type="entry name" value="Periplasmic binding protein-like II"/>
    <property type="match status" value="2"/>
</dbReference>
<keyword evidence="1" id="KW-0732">Signal</keyword>
<dbReference type="EMBL" id="JAUFQC010000027">
    <property type="protein sequence ID" value="MDN3611913.1"/>
    <property type="molecule type" value="Genomic_DNA"/>
</dbReference>
<dbReference type="InterPro" id="IPR001638">
    <property type="entry name" value="Solute-binding_3/MltF_N"/>
</dbReference>
<evidence type="ECO:0000256" key="1">
    <source>
        <dbReference type="SAM" id="SignalP"/>
    </source>
</evidence>
<feature type="chain" id="PRO_5045644619" evidence="1">
    <location>
        <begin position="19"/>
        <end position="236"/>
    </location>
</feature>
<name>A0ABT8BY12_9VIBR</name>
<dbReference type="PANTHER" id="PTHR38834">
    <property type="entry name" value="PERIPLASMIC SUBSTRATE BINDING PROTEIN FAMILY 3"/>
    <property type="match status" value="1"/>
</dbReference>
<sequence length="236" mass="26673">MKLLCYALLIAFCTSSMAERLIINTEEYAPLSYTEEGILKGIATEQVERIMLRAGVAFEMKVYPWARAYHKALTEKNTCVFTTSHTPERSQSFKWVEPLSLNMSVLVKLKSRSYQLSSLNEAKHLRIGVQNEDVASVYLKNNGFSRLDRASDADKSVLKLKANRVDLVAMAESRYLAMVETGQPIEKVMDIFAIKMGLACNPSVRDPIIDRLQYQLDLLIADGTQQAITKQYQPKP</sequence>
<dbReference type="SMART" id="SM00062">
    <property type="entry name" value="PBPb"/>
    <property type="match status" value="1"/>
</dbReference>
<evidence type="ECO:0000313" key="3">
    <source>
        <dbReference type="EMBL" id="MDN3611913.1"/>
    </source>
</evidence>
<dbReference type="Proteomes" id="UP001238540">
    <property type="component" value="Unassembled WGS sequence"/>
</dbReference>
<dbReference type="Pfam" id="PF00497">
    <property type="entry name" value="SBP_bac_3"/>
    <property type="match status" value="1"/>
</dbReference>
<dbReference type="PANTHER" id="PTHR38834:SF3">
    <property type="entry name" value="SOLUTE-BINDING PROTEIN FAMILY 3_N-TERMINAL DOMAIN-CONTAINING PROTEIN"/>
    <property type="match status" value="1"/>
</dbReference>
<feature type="domain" description="Solute-binding protein family 3/N-terminal" evidence="2">
    <location>
        <begin position="20"/>
        <end position="236"/>
    </location>
</feature>
<dbReference type="RefSeq" id="WP_076590144.1">
    <property type="nucleotide sequence ID" value="NZ_JABEYA020000004.1"/>
</dbReference>
<feature type="signal peptide" evidence="1">
    <location>
        <begin position="1"/>
        <end position="18"/>
    </location>
</feature>
<evidence type="ECO:0000313" key="4">
    <source>
        <dbReference type="Proteomes" id="UP001238540"/>
    </source>
</evidence>
<proteinExistence type="predicted"/>
<protein>
    <submittedName>
        <fullName evidence="3">Transporter substrate-binding domain-containing protein</fullName>
    </submittedName>
</protein>
<reference evidence="4" key="1">
    <citation type="journal article" date="2019" name="Int. J. Syst. Evol. Microbiol.">
        <title>The Global Catalogue of Microorganisms (GCM) 10K type strain sequencing project: providing services to taxonomists for standard genome sequencing and annotation.</title>
        <authorList>
            <consortium name="The Broad Institute Genomics Platform"/>
            <consortium name="The Broad Institute Genome Sequencing Center for Infectious Disease"/>
            <person name="Wu L."/>
            <person name="Ma J."/>
        </authorList>
    </citation>
    <scope>NUCLEOTIDE SEQUENCE [LARGE SCALE GENOMIC DNA]</scope>
    <source>
        <strain evidence="4">CECT 7398</strain>
    </source>
</reference>
<keyword evidence="4" id="KW-1185">Reference proteome</keyword>
<comment type="caution">
    <text evidence="3">The sequence shown here is derived from an EMBL/GenBank/DDBJ whole genome shotgun (WGS) entry which is preliminary data.</text>
</comment>
<gene>
    <name evidence="3" type="ORF">QWZ16_20180</name>
</gene>
<organism evidence="3 4">
    <name type="scientific">Vibrio ostreicida</name>
    <dbReference type="NCBI Taxonomy" id="526588"/>
    <lineage>
        <taxon>Bacteria</taxon>
        <taxon>Pseudomonadati</taxon>
        <taxon>Pseudomonadota</taxon>
        <taxon>Gammaproteobacteria</taxon>
        <taxon>Vibrionales</taxon>
        <taxon>Vibrionaceae</taxon>
        <taxon>Vibrio</taxon>
    </lineage>
</organism>